<dbReference type="Proteomes" id="UP000817658">
    <property type="component" value="Chromosome 1"/>
</dbReference>
<accession>Q5ZD28</accession>
<proteinExistence type="predicted"/>
<name>Q5ZD28_ORYSJ</name>
<gene>
    <name evidence="1" type="primary">P0710A02.5</name>
</gene>
<dbReference type="AlphaFoldDB" id="Q5ZD28"/>
<reference evidence="1" key="1">
    <citation type="journal article" date="2002" name="Nature">
        <title>The genome sequence and structure of rice chromosome 1.</title>
        <authorList>
            <person name="Sasaki T."/>
            <person name="Matsumoto T."/>
            <person name="Yamamoto K."/>
            <person name="Sakata K."/>
            <person name="Baba T."/>
            <person name="Katayose Y."/>
            <person name="Wu J."/>
            <person name="Niimura Y."/>
            <person name="Cheng Z."/>
            <person name="Nagamura Y."/>
            <person name="Antonio B.A."/>
            <person name="Kanamori H."/>
            <person name="Hosokawa S."/>
            <person name="Masukawa M."/>
            <person name="Arikawa K."/>
            <person name="Chiden Y."/>
            <person name="Hayashi M."/>
            <person name="Okamoto M."/>
            <person name="Ando T."/>
            <person name="Aoki H."/>
            <person name="Arita K."/>
            <person name="Hamada M."/>
            <person name="Harada C."/>
            <person name="Hijishita S."/>
            <person name="Honda M."/>
            <person name="Ichikawa Y."/>
            <person name="Idonuma A."/>
            <person name="Iijima M."/>
            <person name="Ikeda M."/>
            <person name="Ikeno M."/>
            <person name="Itoh S."/>
            <person name="Itoh T."/>
            <person name="Itoh Y."/>
            <person name="Itoh Y."/>
            <person name="Iwabuchi A."/>
            <person name="Kamiya K."/>
            <person name="Karasawa W."/>
            <person name="Katagiri S."/>
            <person name="Kikuta A."/>
            <person name="Kobayashi N."/>
            <person name="Kono I."/>
            <person name="Machita K."/>
            <person name="Maehara T."/>
            <person name="Mizuno H."/>
            <person name="Mizubayashi T."/>
            <person name="Mukai Y."/>
            <person name="Nagasaki H."/>
            <person name="Nakashima M."/>
            <person name="Nakama Y."/>
            <person name="Nakamichi Y."/>
            <person name="Nakamura M."/>
            <person name="Namiki N."/>
            <person name="Negishi M."/>
            <person name="Ohta I."/>
            <person name="Ono N."/>
            <person name="Saji S."/>
            <person name="Sakai K."/>
            <person name="Shibata M."/>
            <person name="Shimokawa T."/>
            <person name="Shomura A."/>
            <person name="Song J."/>
            <person name="Takazaki Y."/>
            <person name="Terasawa K."/>
            <person name="Tsuji K."/>
            <person name="Waki K."/>
            <person name="Yamagata H."/>
            <person name="Yamane H."/>
            <person name="Yoshiki S."/>
            <person name="Yoshihara R."/>
            <person name="Yukawa K."/>
            <person name="Zhong H."/>
            <person name="Iwama H."/>
            <person name="Endo T."/>
            <person name="Ito H."/>
            <person name="Hahn J.H."/>
            <person name="Kim H.I."/>
            <person name="Eun M.Y."/>
            <person name="Yano M."/>
            <person name="Jiang J."/>
            <person name="Gojobori T."/>
        </authorList>
    </citation>
    <scope>NUCLEOTIDE SEQUENCE [LARGE SCALE GENOMIC DNA]</scope>
</reference>
<sequence>MCCWASALFVTCGTTPTPFFPSRCHVALLWPGVRSVFPPRPAAATAASAATCDGLVRARTRRRAVPCQLACTATWDTDTDAAAGEPWHRPALLGASTWMLGSESEQGLRAKSMRNTSR</sequence>
<dbReference type="EMBL" id="AP003048">
    <property type="protein sequence ID" value="BAD52696.1"/>
    <property type="molecule type" value="Genomic_DNA"/>
</dbReference>
<evidence type="ECO:0000313" key="1">
    <source>
        <dbReference type="EMBL" id="BAD52696.1"/>
    </source>
</evidence>
<protein>
    <submittedName>
        <fullName evidence="1">Uncharacterized protein P0710A02.5</fullName>
    </submittedName>
</protein>
<organism evidence="1">
    <name type="scientific">Oryza sativa subsp. japonica</name>
    <name type="common">Rice</name>
    <dbReference type="NCBI Taxonomy" id="39947"/>
    <lineage>
        <taxon>Eukaryota</taxon>
        <taxon>Viridiplantae</taxon>
        <taxon>Streptophyta</taxon>
        <taxon>Embryophyta</taxon>
        <taxon>Tracheophyta</taxon>
        <taxon>Spermatophyta</taxon>
        <taxon>Magnoliopsida</taxon>
        <taxon>Liliopsida</taxon>
        <taxon>Poales</taxon>
        <taxon>Poaceae</taxon>
        <taxon>BOP clade</taxon>
        <taxon>Oryzoideae</taxon>
        <taxon>Oryzeae</taxon>
        <taxon>Oryzinae</taxon>
        <taxon>Oryza</taxon>
        <taxon>Oryza sativa</taxon>
    </lineage>
</organism>